<evidence type="ECO:0000313" key="4">
    <source>
        <dbReference type="Proteomes" id="UP001205063"/>
    </source>
</evidence>
<feature type="domain" description="Glycosyltransferase 2-like" evidence="2">
    <location>
        <begin position="21"/>
        <end position="150"/>
    </location>
</feature>
<dbReference type="RefSeq" id="WP_185915436.1">
    <property type="nucleotide sequence ID" value="NZ_JACMSD010000003.1"/>
</dbReference>
<keyword evidence="1" id="KW-0812">Transmembrane</keyword>
<comment type="caution">
    <text evidence="3">The sequence shown here is derived from an EMBL/GenBank/DDBJ whole genome shotgun (WGS) entry which is preliminary data.</text>
</comment>
<feature type="transmembrane region" description="Helical" evidence="1">
    <location>
        <begin position="314"/>
        <end position="336"/>
    </location>
</feature>
<dbReference type="SUPFAM" id="SSF53448">
    <property type="entry name" value="Nucleotide-diphospho-sugar transferases"/>
    <property type="match status" value="1"/>
</dbReference>
<proteinExistence type="predicted"/>
<feature type="transmembrane region" description="Helical" evidence="1">
    <location>
        <begin position="284"/>
        <end position="302"/>
    </location>
</feature>
<organism evidence="3 4">
    <name type="scientific">Bittarella massiliensis</name>
    <name type="common">ex Durand et al. 2017</name>
    <dbReference type="NCBI Taxonomy" id="1720313"/>
    <lineage>
        <taxon>Bacteria</taxon>
        <taxon>Bacillati</taxon>
        <taxon>Bacillota</taxon>
        <taxon>Clostridia</taxon>
        <taxon>Eubacteriales</taxon>
        <taxon>Oscillospiraceae</taxon>
        <taxon>Bittarella (ex Durand et al. 2017)</taxon>
    </lineage>
</organism>
<keyword evidence="1" id="KW-1133">Transmembrane helix</keyword>
<dbReference type="InterPro" id="IPR050834">
    <property type="entry name" value="Glycosyltransf_2"/>
</dbReference>
<name>A0AAW5K9B6_9FIRM</name>
<keyword evidence="1" id="KW-0472">Membrane</keyword>
<dbReference type="Proteomes" id="UP001205063">
    <property type="component" value="Unassembled WGS sequence"/>
</dbReference>
<dbReference type="InterPro" id="IPR029044">
    <property type="entry name" value="Nucleotide-diphossugar_trans"/>
</dbReference>
<dbReference type="Pfam" id="PF00535">
    <property type="entry name" value="Glycos_transf_2"/>
    <property type="match status" value="1"/>
</dbReference>
<sequence length="346" mass="39178">MTDLTEQRETGSQADPAIEVSVVVPILNEEAYIGPCIESILKQDFPRERMEVLFVDGDSEDKTTAIIAQYQEKYPFIHCLRNPGRTVQLALNIGIRAAVGEYIVRLDAHSEYADDYISQSIATLKKTGADNVGGPMIACGKNAVQKVVAAAYHSPFALGGGKFHIADYEGYVDTVFLGAYKRQTILDLGLYDEDFPRSEDDEFNMRLHAHGGKVYMTPSIKSRYYPRDSYRKVFKQYYEYGVWKVAVIKKHKKPARLSHLVPISFVLFIALFGLLSLFFSPARWVFGGVMGLYLLLDVYFSFSNKRVKGFVNKLRLMWVHFILHISYGLGFLQGIFQFAGKTFQPV</sequence>
<dbReference type="CDD" id="cd02525">
    <property type="entry name" value="Succinoglycan_BP_ExoA"/>
    <property type="match status" value="1"/>
</dbReference>
<protein>
    <submittedName>
        <fullName evidence="3">Glycosyltransferase family 2 protein</fullName>
    </submittedName>
</protein>
<dbReference type="PANTHER" id="PTHR43685">
    <property type="entry name" value="GLYCOSYLTRANSFERASE"/>
    <property type="match status" value="1"/>
</dbReference>
<evidence type="ECO:0000259" key="2">
    <source>
        <dbReference type="Pfam" id="PF00535"/>
    </source>
</evidence>
<dbReference type="PANTHER" id="PTHR43685:SF2">
    <property type="entry name" value="GLYCOSYLTRANSFERASE 2-LIKE DOMAIN-CONTAINING PROTEIN"/>
    <property type="match status" value="1"/>
</dbReference>
<dbReference type="InterPro" id="IPR001173">
    <property type="entry name" value="Glyco_trans_2-like"/>
</dbReference>
<dbReference type="EMBL" id="JANGAB010000001">
    <property type="protein sequence ID" value="MCQ4948502.1"/>
    <property type="molecule type" value="Genomic_DNA"/>
</dbReference>
<accession>A0AAW5K9B6</accession>
<feature type="transmembrane region" description="Helical" evidence="1">
    <location>
        <begin position="257"/>
        <end position="278"/>
    </location>
</feature>
<dbReference type="Gene3D" id="3.90.550.10">
    <property type="entry name" value="Spore Coat Polysaccharide Biosynthesis Protein SpsA, Chain A"/>
    <property type="match status" value="1"/>
</dbReference>
<evidence type="ECO:0000256" key="1">
    <source>
        <dbReference type="SAM" id="Phobius"/>
    </source>
</evidence>
<dbReference type="AlphaFoldDB" id="A0AAW5K9B6"/>
<gene>
    <name evidence="3" type="ORF">NE646_02300</name>
</gene>
<evidence type="ECO:0000313" key="3">
    <source>
        <dbReference type="EMBL" id="MCQ4948502.1"/>
    </source>
</evidence>
<reference evidence="3" key="1">
    <citation type="submission" date="2022-06" db="EMBL/GenBank/DDBJ databases">
        <title>Isolation of gut microbiota from human fecal samples.</title>
        <authorList>
            <person name="Pamer E.G."/>
            <person name="Barat B."/>
            <person name="Waligurski E."/>
            <person name="Medina S."/>
            <person name="Paddock L."/>
            <person name="Mostad J."/>
        </authorList>
    </citation>
    <scope>NUCLEOTIDE SEQUENCE</scope>
    <source>
        <strain evidence="3">DFI.7.96</strain>
    </source>
</reference>